<feature type="compositionally biased region" description="Basic and acidic residues" evidence="1">
    <location>
        <begin position="228"/>
        <end position="246"/>
    </location>
</feature>
<feature type="compositionally biased region" description="Gly residues" evidence="1">
    <location>
        <begin position="247"/>
        <end position="258"/>
    </location>
</feature>
<feature type="region of interest" description="Disordered" evidence="1">
    <location>
        <begin position="1"/>
        <end position="139"/>
    </location>
</feature>
<feature type="compositionally biased region" description="Basic residues" evidence="1">
    <location>
        <begin position="380"/>
        <end position="399"/>
    </location>
</feature>
<gene>
    <name evidence="2" type="ORF">AVDCRST_MAG66-2436</name>
</gene>
<sequence>EPFDRPGRRPRPAGGRRSGASGPGVRHRRHRAARSPEGARRRRAAHRDPLATPLVDVAAQGGPARRGRGRRDRRAPRRLGRRTGHPHRPGRVPASPRGGTRRLTPVHGPRRRRRRRGDRPAPLGRADAAVRTARGLVPDDRVRPDRAELHLPRTVALHRRDGRRRGDGHAVGHRPVRGAAGPGGDGDRHRARRRRGRTRRPADRRVRRLPPMAVAGRRGPVLARGGRRPPDRGGPRSAGRCRDRGGPGDVGCGGGTGRRSGAPADGPALRRRPLGDRLARRGERRHAGGARVGHRTRRRRHPAAGPGAGRLPPRRRGRGGVPRGRGPRRGGRGRRRDRHPARQPVGLGRGGSGIGGHRDRWLDRDGRRAAPDPGLAGRGSRGRPAHRRARSRRGLRRRL</sequence>
<evidence type="ECO:0000256" key="1">
    <source>
        <dbReference type="SAM" id="MobiDB-lite"/>
    </source>
</evidence>
<feature type="compositionally biased region" description="Basic residues" evidence="1">
    <location>
        <begin position="65"/>
        <end position="90"/>
    </location>
</feature>
<feature type="non-terminal residue" evidence="2">
    <location>
        <position position="399"/>
    </location>
</feature>
<feature type="compositionally biased region" description="Low complexity" evidence="1">
    <location>
        <begin position="12"/>
        <end position="24"/>
    </location>
</feature>
<feature type="compositionally biased region" description="Basic and acidic residues" evidence="1">
    <location>
        <begin position="356"/>
        <end position="370"/>
    </location>
</feature>
<feature type="compositionally biased region" description="Basic residues" evidence="1">
    <location>
        <begin position="282"/>
        <end position="302"/>
    </location>
</feature>
<feature type="non-terminal residue" evidence="2">
    <location>
        <position position="1"/>
    </location>
</feature>
<dbReference type="AlphaFoldDB" id="A0A6J4PKA2"/>
<organism evidence="2">
    <name type="scientific">uncultured Pseudonocardia sp</name>
    <dbReference type="NCBI Taxonomy" id="211455"/>
    <lineage>
        <taxon>Bacteria</taxon>
        <taxon>Bacillati</taxon>
        <taxon>Actinomycetota</taxon>
        <taxon>Actinomycetes</taxon>
        <taxon>Pseudonocardiales</taxon>
        <taxon>Pseudonocardiaceae</taxon>
        <taxon>Pseudonocardia</taxon>
        <taxon>environmental samples</taxon>
    </lineage>
</organism>
<accession>A0A6J4PKA2</accession>
<protein>
    <submittedName>
        <fullName evidence="2">Uncharacterized protein</fullName>
    </submittedName>
</protein>
<evidence type="ECO:0000313" key="2">
    <source>
        <dbReference type="EMBL" id="CAA9416498.1"/>
    </source>
</evidence>
<feature type="region of interest" description="Disordered" evidence="1">
    <location>
        <begin position="159"/>
        <end position="399"/>
    </location>
</feature>
<name>A0A6J4PKA2_9PSEU</name>
<feature type="compositionally biased region" description="Basic residues" evidence="1">
    <location>
        <begin position="325"/>
        <end position="341"/>
    </location>
</feature>
<feature type="compositionally biased region" description="Basic residues" evidence="1">
    <location>
        <begin position="108"/>
        <end position="117"/>
    </location>
</feature>
<feature type="compositionally biased region" description="Basic residues" evidence="1">
    <location>
        <begin position="189"/>
        <end position="199"/>
    </location>
</feature>
<dbReference type="EMBL" id="CADCUS010000345">
    <property type="protein sequence ID" value="CAA9416498.1"/>
    <property type="molecule type" value="Genomic_DNA"/>
</dbReference>
<reference evidence="2" key="1">
    <citation type="submission" date="2020-02" db="EMBL/GenBank/DDBJ databases">
        <authorList>
            <person name="Meier V. D."/>
        </authorList>
    </citation>
    <scope>NUCLEOTIDE SEQUENCE</scope>
    <source>
        <strain evidence="2">AVDCRST_MAG66</strain>
    </source>
</reference>
<proteinExistence type="predicted"/>